<reference evidence="3" key="1">
    <citation type="submission" date="2016-10" db="EMBL/GenBank/DDBJ databases">
        <authorList>
            <person name="Varghese N."/>
            <person name="Submissions S."/>
        </authorList>
    </citation>
    <scope>NUCLEOTIDE SEQUENCE [LARGE SCALE GENOMIC DNA]</scope>
    <source>
        <strain evidence="3">DSM 123</strain>
    </source>
</reference>
<dbReference type="Proteomes" id="UP000199615">
    <property type="component" value="Unassembled WGS sequence"/>
</dbReference>
<dbReference type="OrthoDB" id="9814375at2"/>
<evidence type="ECO:0000313" key="3">
    <source>
        <dbReference type="Proteomes" id="UP000199615"/>
    </source>
</evidence>
<dbReference type="RefSeq" id="WP_092682419.1">
    <property type="nucleotide sequence ID" value="NZ_FODT01000002.1"/>
</dbReference>
<dbReference type="EMBL" id="FODT01000002">
    <property type="protein sequence ID" value="SEO41496.1"/>
    <property type="molecule type" value="Genomic_DNA"/>
</dbReference>
<gene>
    <name evidence="2" type="ORF">SAMN05444123_102567</name>
</gene>
<dbReference type="Gene3D" id="3.40.190.10">
    <property type="entry name" value="Periplasmic binding protein-like II"/>
    <property type="match status" value="2"/>
</dbReference>
<dbReference type="PANTHER" id="PTHR30024:SF46">
    <property type="entry name" value="ABC TRANSPORTER, SUBSTRATE-BINDING LIPOPROTEIN"/>
    <property type="match status" value="1"/>
</dbReference>
<keyword evidence="1" id="KW-0732">Signal</keyword>
<feature type="signal peptide" evidence="1">
    <location>
        <begin position="1"/>
        <end position="29"/>
    </location>
</feature>
<accession>A0A1H8PI53</accession>
<protein>
    <submittedName>
        <fullName evidence="2">NitT/TauT family transport system substrate-binding protein</fullName>
    </submittedName>
</protein>
<evidence type="ECO:0000256" key="1">
    <source>
        <dbReference type="SAM" id="SignalP"/>
    </source>
</evidence>
<dbReference type="PIRSF" id="PIRSF027386">
    <property type="entry name" value="UCP027386_ABC_sbc_TM0202"/>
    <property type="match status" value="1"/>
</dbReference>
<sequence>MTAPISRRRVLAAAGACAALPLWPNHASAAALREIVLTGPPAGPSITLAHAVATGAVSFLADKTTFRAWRDPDEMRAGLTSGTMPLVIMPTAAAANLYNRGLGIRLVNVMTHGLLYVIAADPSLSSFPALKGKRLAVPFRNDTPEFLSNILLRSHGMEAGRDLQVSSTGSPIEAIQLLLAGRIDAALVPEPAATAAILRGKIAGQVIHRVMDVQAEWAKVAGGSSILPQAGLAVTTAFQAANPALVTQLHEALVKATAEVNAAPAVAAGHSAAYFELPLPIIQQAIPHSNLVCVAARDARADLEHMFTSAAGADLAMLGGRLPDKDFYL</sequence>
<dbReference type="AlphaFoldDB" id="A0A1H8PI53"/>
<name>A0A1H8PI53_9BRAD</name>
<organism evidence="2 3">
    <name type="scientific">Rhodopseudomonas pseudopalustris</name>
    <dbReference type="NCBI Taxonomy" id="1513892"/>
    <lineage>
        <taxon>Bacteria</taxon>
        <taxon>Pseudomonadati</taxon>
        <taxon>Pseudomonadota</taxon>
        <taxon>Alphaproteobacteria</taxon>
        <taxon>Hyphomicrobiales</taxon>
        <taxon>Nitrobacteraceae</taxon>
        <taxon>Rhodopseudomonas</taxon>
    </lineage>
</organism>
<keyword evidence="3" id="KW-1185">Reference proteome</keyword>
<dbReference type="InterPro" id="IPR027024">
    <property type="entry name" value="UCP027386_ABC_sbc_TM0202"/>
</dbReference>
<evidence type="ECO:0000313" key="2">
    <source>
        <dbReference type="EMBL" id="SEO41496.1"/>
    </source>
</evidence>
<dbReference type="SUPFAM" id="SSF53850">
    <property type="entry name" value="Periplasmic binding protein-like II"/>
    <property type="match status" value="1"/>
</dbReference>
<dbReference type="Pfam" id="PF13379">
    <property type="entry name" value="NMT1_2"/>
    <property type="match status" value="1"/>
</dbReference>
<feature type="chain" id="PRO_5011697737" evidence="1">
    <location>
        <begin position="30"/>
        <end position="329"/>
    </location>
</feature>
<dbReference type="PROSITE" id="PS51318">
    <property type="entry name" value="TAT"/>
    <property type="match status" value="1"/>
</dbReference>
<dbReference type="PANTHER" id="PTHR30024">
    <property type="entry name" value="ALIPHATIC SULFONATES-BINDING PROTEIN-RELATED"/>
    <property type="match status" value="1"/>
</dbReference>
<dbReference type="InterPro" id="IPR006311">
    <property type="entry name" value="TAT_signal"/>
</dbReference>
<proteinExistence type="predicted"/>